<evidence type="ECO:0000256" key="6">
    <source>
        <dbReference type="PROSITE-ProRule" id="PRU00433"/>
    </source>
</evidence>
<dbReference type="PANTHER" id="PTHR30600">
    <property type="entry name" value="CYTOCHROME C PEROXIDASE-RELATED"/>
    <property type="match status" value="1"/>
</dbReference>
<dbReference type="Gene3D" id="1.10.760.10">
    <property type="entry name" value="Cytochrome c-like domain"/>
    <property type="match status" value="3"/>
</dbReference>
<dbReference type="GO" id="GO:0020037">
    <property type="term" value="F:heme binding"/>
    <property type="evidence" value="ECO:0007669"/>
    <property type="project" value="InterPro"/>
</dbReference>
<keyword evidence="7" id="KW-0732">Signal</keyword>
<evidence type="ECO:0000256" key="3">
    <source>
        <dbReference type="ARBA" id="ARBA00022723"/>
    </source>
</evidence>
<evidence type="ECO:0000313" key="10">
    <source>
        <dbReference type="Proteomes" id="UP000323560"/>
    </source>
</evidence>
<accession>A0AAP9EUP4</accession>
<dbReference type="SUPFAM" id="SSF46626">
    <property type="entry name" value="Cytochrome c"/>
    <property type="match status" value="2"/>
</dbReference>
<feature type="domain" description="Cytochrome c" evidence="8">
    <location>
        <begin position="184"/>
        <end position="276"/>
    </location>
</feature>
<dbReference type="AlphaFoldDB" id="A0AAP9EUP4"/>
<dbReference type="GO" id="GO:0046872">
    <property type="term" value="F:metal ion binding"/>
    <property type="evidence" value="ECO:0007669"/>
    <property type="project" value="UniProtKB-KW"/>
</dbReference>
<dbReference type="GO" id="GO:0009055">
    <property type="term" value="F:electron transfer activity"/>
    <property type="evidence" value="ECO:0007669"/>
    <property type="project" value="InterPro"/>
</dbReference>
<dbReference type="InterPro" id="IPR009056">
    <property type="entry name" value="Cyt_c-like_dom"/>
</dbReference>
<evidence type="ECO:0000256" key="5">
    <source>
        <dbReference type="ARBA" id="ARBA00023004"/>
    </source>
</evidence>
<dbReference type="GO" id="GO:0004130">
    <property type="term" value="F:cytochrome-c peroxidase activity"/>
    <property type="evidence" value="ECO:0007669"/>
    <property type="project" value="TreeGrafter"/>
</dbReference>
<dbReference type="GO" id="GO:0030313">
    <property type="term" value="C:cell envelope"/>
    <property type="evidence" value="ECO:0007669"/>
    <property type="project" value="UniProtKB-SubCell"/>
</dbReference>
<evidence type="ECO:0000313" key="9">
    <source>
        <dbReference type="EMBL" id="QEH97147.1"/>
    </source>
</evidence>
<dbReference type="Pfam" id="PF03150">
    <property type="entry name" value="CCP_MauG"/>
    <property type="match status" value="1"/>
</dbReference>
<gene>
    <name evidence="9" type="ORF">FXF46_13495</name>
</gene>
<dbReference type="InterPro" id="IPR004852">
    <property type="entry name" value="Di-haem_cyt_c_peroxidsae"/>
</dbReference>
<evidence type="ECO:0000256" key="4">
    <source>
        <dbReference type="ARBA" id="ARBA00023002"/>
    </source>
</evidence>
<dbReference type="InterPro" id="IPR051395">
    <property type="entry name" value="Cytochrome_c_Peroxidase/MauG"/>
</dbReference>
<keyword evidence="2 6" id="KW-0349">Heme</keyword>
<protein>
    <submittedName>
        <fullName evidence="9">Cytochrome C peroxidase</fullName>
    </submittedName>
</protein>
<dbReference type="InterPro" id="IPR036909">
    <property type="entry name" value="Cyt_c-like_dom_sf"/>
</dbReference>
<dbReference type="Proteomes" id="UP000323560">
    <property type="component" value="Chromosome"/>
</dbReference>
<evidence type="ECO:0000259" key="8">
    <source>
        <dbReference type="PROSITE" id="PS51007"/>
    </source>
</evidence>
<keyword evidence="3 6" id="KW-0479">Metal-binding</keyword>
<feature type="chain" id="PRO_5042959161" evidence="7">
    <location>
        <begin position="23"/>
        <end position="299"/>
    </location>
</feature>
<evidence type="ECO:0000256" key="2">
    <source>
        <dbReference type="ARBA" id="ARBA00022617"/>
    </source>
</evidence>
<dbReference type="RefSeq" id="WP_148620843.1">
    <property type="nucleotide sequence ID" value="NZ_CP043043.1"/>
</dbReference>
<organism evidence="9 10">
    <name type="scientific">Gluconobacter thailandicus</name>
    <dbReference type="NCBI Taxonomy" id="257438"/>
    <lineage>
        <taxon>Bacteria</taxon>
        <taxon>Pseudomonadati</taxon>
        <taxon>Pseudomonadota</taxon>
        <taxon>Alphaproteobacteria</taxon>
        <taxon>Acetobacterales</taxon>
        <taxon>Acetobacteraceae</taxon>
        <taxon>Gluconobacter</taxon>
    </lineage>
</organism>
<dbReference type="PROSITE" id="PS51007">
    <property type="entry name" value="CYTC"/>
    <property type="match status" value="2"/>
</dbReference>
<evidence type="ECO:0000256" key="1">
    <source>
        <dbReference type="ARBA" id="ARBA00004196"/>
    </source>
</evidence>
<evidence type="ECO:0000256" key="7">
    <source>
        <dbReference type="SAM" id="SignalP"/>
    </source>
</evidence>
<comment type="subcellular location">
    <subcellularLocation>
        <location evidence="1">Cell envelope</location>
    </subcellularLocation>
</comment>
<dbReference type="KEGG" id="gti:FXF46_13495"/>
<proteinExistence type="predicted"/>
<feature type="signal peptide" evidence="7">
    <location>
        <begin position="1"/>
        <end position="22"/>
    </location>
</feature>
<keyword evidence="5 6" id="KW-0408">Iron</keyword>
<name>A0AAP9EUP4_GLUTH</name>
<dbReference type="EMBL" id="CP043043">
    <property type="protein sequence ID" value="QEH97147.1"/>
    <property type="molecule type" value="Genomic_DNA"/>
</dbReference>
<keyword evidence="9" id="KW-0575">Peroxidase</keyword>
<keyword evidence="4" id="KW-0560">Oxidoreductase</keyword>
<sequence>MKFSGLSLLLVTLSLLAVPALAASLSPDAAKKELGHRLFYDADLSLDGSMSCATCHEQRHAFSDGNPTHPGVTDEQGIRNVPSLANVGAFQSLTWIDQHVTFLEKQFFIPLSGHHPVEMGMTDMAELSRRLSGNSCYHALFATAFPGKASVMDAEHVSQAIAAFERILVSNKALWDQPGHKETVEQQRGERLFFGKAKCSSCHEPPLFMDQAFHVLSSSQSSPIRTPSLRNVEVTAPYLHDGSAPTLVAAIQAHPDAGVLSRAEIESISAFLRLLTDRTFLSRQDIALPAEQCPVRIMP</sequence>
<feature type="domain" description="Cytochrome c" evidence="8">
    <location>
        <begin position="30"/>
        <end position="165"/>
    </location>
</feature>
<reference evidence="9 10" key="1">
    <citation type="submission" date="2019-08" db="EMBL/GenBank/DDBJ databases">
        <title>Gluconobacter frateurii HD924 genome.</title>
        <authorList>
            <person name="Liu Y."/>
            <person name="Zhang P."/>
        </authorList>
    </citation>
    <scope>NUCLEOTIDE SEQUENCE [LARGE SCALE GENOMIC DNA]</scope>
    <source>
        <strain evidence="9 10">HD924</strain>
    </source>
</reference>